<accession>A0A369BKF9</accession>
<dbReference type="AlphaFoldDB" id="A0A369BKF9"/>
<protein>
    <submittedName>
        <fullName evidence="1">Uncharacterized protein</fullName>
    </submittedName>
</protein>
<proteinExistence type="predicted"/>
<comment type="caution">
    <text evidence="1">The sequence shown here is derived from an EMBL/GenBank/DDBJ whole genome shotgun (WGS) entry which is preliminary data.</text>
</comment>
<evidence type="ECO:0000313" key="1">
    <source>
        <dbReference type="EMBL" id="RCX20957.1"/>
    </source>
</evidence>
<reference evidence="1 2" key="1">
    <citation type="submission" date="2018-07" db="EMBL/GenBank/DDBJ databases">
        <title>Genomic Encyclopedia of Type Strains, Phase IV (KMG-IV): sequencing the most valuable type-strain genomes for metagenomic binning, comparative biology and taxonomic classification.</title>
        <authorList>
            <person name="Goeker M."/>
        </authorList>
    </citation>
    <scope>NUCLEOTIDE SEQUENCE [LARGE SCALE GENOMIC DNA]</scope>
    <source>
        <strain evidence="1 2">DSM 27016</strain>
    </source>
</reference>
<gene>
    <name evidence="1" type="ORF">DFR58_101160</name>
</gene>
<sequence length="34" mass="3980">MDKLNKQHVLLLTYAFNKYRILSVGGDFKNVLHC</sequence>
<keyword evidence="2" id="KW-1185">Reference proteome</keyword>
<evidence type="ECO:0000313" key="2">
    <source>
        <dbReference type="Proteomes" id="UP000253034"/>
    </source>
</evidence>
<organism evidence="1 2">
    <name type="scientific">Anaerobacterium chartisolvens</name>
    <dbReference type="NCBI Taxonomy" id="1297424"/>
    <lineage>
        <taxon>Bacteria</taxon>
        <taxon>Bacillati</taxon>
        <taxon>Bacillota</taxon>
        <taxon>Clostridia</taxon>
        <taxon>Eubacteriales</taxon>
        <taxon>Oscillospiraceae</taxon>
        <taxon>Anaerobacterium</taxon>
    </lineage>
</organism>
<name>A0A369BKF9_9FIRM</name>
<dbReference type="Proteomes" id="UP000253034">
    <property type="component" value="Unassembled WGS sequence"/>
</dbReference>
<dbReference type="EMBL" id="QPJT01000001">
    <property type="protein sequence ID" value="RCX20957.1"/>
    <property type="molecule type" value="Genomic_DNA"/>
</dbReference>